<proteinExistence type="predicted"/>
<dbReference type="AlphaFoldDB" id="A0AAW0C853"/>
<sequence>MSTSTSAAAQKFEGDINKYKVDKLKQLSAALGLTVTGSNGKKTPVKDDFLGAIKERVFKSSKNVLEADPRFAGLYEGKKRQPGRSKTSADKAAEDILEQSKPAPVISGALAKLQKMGVTADPKGQIRPLNSAASKKPAGASFSSPLTSDVEEDGKEEVVPSASDHEDDPDSQGEQETTAKHTEVIKRIVLLKVINAADPNAAVNETFVHGVNITKTTTTSGAIRHELDLREVVPIALANPNMSPVKNDRSGKISRPGFSEPNSKMVIGKIRDFVDDPQQESNAEESNEVDEEYRRTATRMNTLTVNEDEQNGFFSCGVFYEPTSNSSSRPGGSQVVPPPTSLTGAGSDRPKDIANNRHAVSAQSKPTPGPHTAQYHLFLRLLVRHEKTLTLVKNNTGADALANYRIFDPFLQLFAEFGTKSGYLVPHDYAGNDLLESNLPNWQDHLNTTFTQEHIILAAGLK</sequence>
<evidence type="ECO:0008006" key="4">
    <source>
        <dbReference type="Google" id="ProtNLM"/>
    </source>
</evidence>
<feature type="compositionally biased region" description="Acidic residues" evidence="1">
    <location>
        <begin position="275"/>
        <end position="291"/>
    </location>
</feature>
<name>A0AAW0C853_9AGAR</name>
<evidence type="ECO:0000256" key="1">
    <source>
        <dbReference type="SAM" id="MobiDB-lite"/>
    </source>
</evidence>
<feature type="region of interest" description="Disordered" evidence="1">
    <location>
        <begin position="323"/>
        <end position="353"/>
    </location>
</feature>
<evidence type="ECO:0000313" key="3">
    <source>
        <dbReference type="Proteomes" id="UP001362999"/>
    </source>
</evidence>
<feature type="region of interest" description="Disordered" evidence="1">
    <location>
        <begin position="120"/>
        <end position="180"/>
    </location>
</feature>
<feature type="region of interest" description="Disordered" evidence="1">
    <location>
        <begin position="73"/>
        <end position="100"/>
    </location>
</feature>
<accession>A0AAW0C853</accession>
<comment type="caution">
    <text evidence="2">The sequence shown here is derived from an EMBL/GenBank/DDBJ whole genome shotgun (WGS) entry which is preliminary data.</text>
</comment>
<evidence type="ECO:0000313" key="2">
    <source>
        <dbReference type="EMBL" id="KAK7033845.1"/>
    </source>
</evidence>
<keyword evidence="3" id="KW-1185">Reference proteome</keyword>
<reference evidence="2 3" key="1">
    <citation type="journal article" date="2024" name="J Genomics">
        <title>Draft genome sequencing and assembly of Favolaschia claudopus CIRM-BRFM 2984 isolated from oak limbs.</title>
        <authorList>
            <person name="Navarro D."/>
            <person name="Drula E."/>
            <person name="Chaduli D."/>
            <person name="Cazenave R."/>
            <person name="Ahrendt S."/>
            <person name="Wang J."/>
            <person name="Lipzen A."/>
            <person name="Daum C."/>
            <person name="Barry K."/>
            <person name="Grigoriev I.V."/>
            <person name="Favel A."/>
            <person name="Rosso M.N."/>
            <person name="Martin F."/>
        </authorList>
    </citation>
    <scope>NUCLEOTIDE SEQUENCE [LARGE SCALE GENOMIC DNA]</scope>
    <source>
        <strain evidence="2 3">CIRM-BRFM 2984</strain>
    </source>
</reference>
<feature type="region of interest" description="Disordered" evidence="1">
    <location>
        <begin position="274"/>
        <end position="294"/>
    </location>
</feature>
<feature type="region of interest" description="Disordered" evidence="1">
    <location>
        <begin position="243"/>
        <end position="262"/>
    </location>
</feature>
<organism evidence="2 3">
    <name type="scientific">Favolaschia claudopus</name>
    <dbReference type="NCBI Taxonomy" id="2862362"/>
    <lineage>
        <taxon>Eukaryota</taxon>
        <taxon>Fungi</taxon>
        <taxon>Dikarya</taxon>
        <taxon>Basidiomycota</taxon>
        <taxon>Agaricomycotina</taxon>
        <taxon>Agaricomycetes</taxon>
        <taxon>Agaricomycetidae</taxon>
        <taxon>Agaricales</taxon>
        <taxon>Marasmiineae</taxon>
        <taxon>Mycenaceae</taxon>
        <taxon>Favolaschia</taxon>
    </lineage>
</organism>
<protein>
    <recommendedName>
        <fullName evidence="4">SAP domain-containing protein</fullName>
    </recommendedName>
</protein>
<gene>
    <name evidence="2" type="ORF">R3P38DRAFT_737982</name>
</gene>
<dbReference type="Proteomes" id="UP001362999">
    <property type="component" value="Unassembled WGS sequence"/>
</dbReference>
<dbReference type="EMBL" id="JAWWNJ010000022">
    <property type="protein sequence ID" value="KAK7033845.1"/>
    <property type="molecule type" value="Genomic_DNA"/>
</dbReference>